<keyword evidence="7 10" id="KW-0238">DNA-binding</keyword>
<comment type="similarity">
    <text evidence="4 10">Belongs to the histone H4 family.</text>
</comment>
<keyword evidence="8 10" id="KW-0539">Nucleus</keyword>
<dbReference type="GO" id="GO:0000786">
    <property type="term" value="C:nucleosome"/>
    <property type="evidence" value="ECO:0007669"/>
    <property type="project" value="UniProtKB-KW"/>
</dbReference>
<evidence type="ECO:0000256" key="1">
    <source>
        <dbReference type="ARBA" id="ARBA00002001"/>
    </source>
</evidence>
<dbReference type="WBParaSite" id="HPBE_0001867801-mRNA-1">
    <property type="protein sequence ID" value="HPBE_0001867801-mRNA-1"/>
    <property type="gene ID" value="HPBE_0001867801"/>
</dbReference>
<evidence type="ECO:0000256" key="8">
    <source>
        <dbReference type="ARBA" id="ARBA00023242"/>
    </source>
</evidence>
<keyword evidence="11" id="KW-1185">Reference proteome</keyword>
<evidence type="ECO:0000313" key="11">
    <source>
        <dbReference type="Proteomes" id="UP000050761"/>
    </source>
</evidence>
<dbReference type="SUPFAM" id="SSF47113">
    <property type="entry name" value="Histone-fold"/>
    <property type="match status" value="1"/>
</dbReference>
<proteinExistence type="inferred from homology"/>
<evidence type="ECO:0000256" key="10">
    <source>
        <dbReference type="RuleBase" id="RU000528"/>
    </source>
</evidence>
<evidence type="ECO:0000256" key="6">
    <source>
        <dbReference type="ARBA" id="ARBA00022454"/>
    </source>
</evidence>
<protein>
    <recommendedName>
        <fullName evidence="5 10">Histone H4</fullName>
    </recommendedName>
</protein>
<evidence type="ECO:0000313" key="12">
    <source>
        <dbReference type="WBParaSite" id="HPBE_0001867801-mRNA-1"/>
    </source>
</evidence>
<dbReference type="GO" id="GO:0046982">
    <property type="term" value="F:protein heterodimerization activity"/>
    <property type="evidence" value="ECO:0007669"/>
    <property type="project" value="InterPro"/>
</dbReference>
<dbReference type="InterPro" id="IPR001951">
    <property type="entry name" value="Histone_H4"/>
</dbReference>
<comment type="function">
    <text evidence="1 10">Core component of nucleosome. Nucleosomes wrap and compact DNA into chromatin, limiting DNA accessibility to the cellular machineries which require DNA as a template. Histones thereby play a central role in transcription regulation, DNA repair, DNA replication and chromosomal stability. DNA accessibility is regulated via a complex set of post-translational modifications of histones, also called histone code, and nucleosome remodeling.</text>
</comment>
<evidence type="ECO:0000256" key="3">
    <source>
        <dbReference type="ARBA" id="ARBA00004286"/>
    </source>
</evidence>
<evidence type="ECO:0000256" key="5">
    <source>
        <dbReference type="ARBA" id="ARBA00020836"/>
    </source>
</evidence>
<dbReference type="GO" id="GO:0030527">
    <property type="term" value="F:structural constituent of chromatin"/>
    <property type="evidence" value="ECO:0007669"/>
    <property type="project" value="InterPro"/>
</dbReference>
<dbReference type="PANTHER" id="PTHR10484">
    <property type="entry name" value="HISTONE H4"/>
    <property type="match status" value="1"/>
</dbReference>
<dbReference type="GO" id="GO:0003677">
    <property type="term" value="F:DNA binding"/>
    <property type="evidence" value="ECO:0007669"/>
    <property type="project" value="UniProtKB-KW"/>
</dbReference>
<accession>A0A8L8Q6M9</accession>
<reference evidence="12" key="1">
    <citation type="submission" date="2019-09" db="UniProtKB">
        <authorList>
            <consortium name="WormBaseParasite"/>
        </authorList>
    </citation>
    <scope>IDENTIFICATION</scope>
</reference>
<dbReference type="SMART" id="SM00417">
    <property type="entry name" value="H4"/>
    <property type="match status" value="1"/>
</dbReference>
<comment type="subcellular location">
    <subcellularLocation>
        <location evidence="3">Chromosome</location>
    </subcellularLocation>
    <subcellularLocation>
        <location evidence="2">Nucleus</location>
    </subcellularLocation>
</comment>
<dbReference type="Proteomes" id="UP000050761">
    <property type="component" value="Unassembled WGS sequence"/>
</dbReference>
<keyword evidence="6 10" id="KW-0158">Chromosome</keyword>
<name>A0A8L8Q6M9_HELPZ</name>
<keyword evidence="9 10" id="KW-0544">Nucleosome core</keyword>
<evidence type="ECO:0000256" key="2">
    <source>
        <dbReference type="ARBA" id="ARBA00004123"/>
    </source>
</evidence>
<evidence type="ECO:0000256" key="9">
    <source>
        <dbReference type="ARBA" id="ARBA00023269"/>
    </source>
</evidence>
<sequence length="78" mass="8753">LKTSSNGLRDNIRGITSLFRRGGVKRISGLTYKETRGALKVFPENVIRDAITALKRQERTLYGFGGHEALAKRLTQHI</sequence>
<dbReference type="PRINTS" id="PR00623">
    <property type="entry name" value="HISTONEH4"/>
</dbReference>
<dbReference type="InterPro" id="IPR009072">
    <property type="entry name" value="Histone-fold"/>
</dbReference>
<evidence type="ECO:0000256" key="7">
    <source>
        <dbReference type="ARBA" id="ARBA00023125"/>
    </source>
</evidence>
<dbReference type="GO" id="GO:0005634">
    <property type="term" value="C:nucleus"/>
    <property type="evidence" value="ECO:0007669"/>
    <property type="project" value="UniProtKB-SubCell"/>
</dbReference>
<comment type="subunit">
    <text evidence="10">The nucleosome is a histone octamer containing two molecules each of H2A, H2B, H3 and H4 assembled in one H3-H4 heterotetramer and two H2A-H2B heterodimers. The octamer wraps approximately 147 bp of DNA.</text>
</comment>
<dbReference type="Gene3D" id="1.10.20.10">
    <property type="entry name" value="Histone, subunit A"/>
    <property type="match status" value="1"/>
</dbReference>
<organism evidence="11 12">
    <name type="scientific">Heligmosomoides polygyrus</name>
    <name type="common">Parasitic roundworm</name>
    <dbReference type="NCBI Taxonomy" id="6339"/>
    <lineage>
        <taxon>Eukaryota</taxon>
        <taxon>Metazoa</taxon>
        <taxon>Ecdysozoa</taxon>
        <taxon>Nematoda</taxon>
        <taxon>Chromadorea</taxon>
        <taxon>Rhabditida</taxon>
        <taxon>Rhabditina</taxon>
        <taxon>Rhabditomorpha</taxon>
        <taxon>Strongyloidea</taxon>
        <taxon>Heligmosomidae</taxon>
        <taxon>Heligmosomoides</taxon>
    </lineage>
</organism>
<evidence type="ECO:0000256" key="4">
    <source>
        <dbReference type="ARBA" id="ARBA00006564"/>
    </source>
</evidence>
<dbReference type="AlphaFoldDB" id="A0A8L8Q6M9"/>